<keyword evidence="2" id="KW-0732">Signal</keyword>
<sequence length="368" mass="41551">MFSSILSLTLLIALFTSRSLAAVRVRPLVGDTSSLSRGNPLHSSSQVHQTYAFHPSCARYEYRPAFDESLRMARLAHQSLLRQRGPPRDLRFAWNWIFGRVPAQSQGEIFVHGREEIRNNVLYTLGDITALAEVPWHMAEILIFCDDSRWQLAPTRVFTPQEISSFPGGHVPSNLLNSELPAVFQTWVDPVTGSEDQGELFFCRDDNEELFINRSNQKRRSRHRVIISWCGDNWNKRPKDSRRLISDLLDSDPSDSDPSDSVPGSYPGSVEAEEETETTPIDQLDLDHISKSTLSSLFLQILLESLRQPTLHHTYTWSGVRLLAYGDPLLGSTNTMSIVSYCILSLSQSMGLRLDQNNPESGKIEPIP</sequence>
<dbReference type="EMBL" id="ML996566">
    <property type="protein sequence ID" value="KAF2761751.1"/>
    <property type="molecule type" value="Genomic_DNA"/>
</dbReference>
<protein>
    <submittedName>
        <fullName evidence="3">Uncharacterized protein</fullName>
    </submittedName>
</protein>
<evidence type="ECO:0000313" key="3">
    <source>
        <dbReference type="EMBL" id="KAF2761751.1"/>
    </source>
</evidence>
<dbReference type="GeneID" id="54490281"/>
<evidence type="ECO:0000256" key="2">
    <source>
        <dbReference type="SAM" id="SignalP"/>
    </source>
</evidence>
<accession>A0A6A6WJV1</accession>
<evidence type="ECO:0000313" key="4">
    <source>
        <dbReference type="Proteomes" id="UP000799437"/>
    </source>
</evidence>
<dbReference type="AlphaFoldDB" id="A0A6A6WJV1"/>
<proteinExistence type="predicted"/>
<feature type="compositionally biased region" description="Acidic residues" evidence="1">
    <location>
        <begin position="249"/>
        <end position="258"/>
    </location>
</feature>
<feature type="chain" id="PRO_5025364689" evidence="2">
    <location>
        <begin position="22"/>
        <end position="368"/>
    </location>
</feature>
<dbReference type="RefSeq" id="XP_033604202.1">
    <property type="nucleotide sequence ID" value="XM_033749227.1"/>
</dbReference>
<gene>
    <name evidence="3" type="ORF">EJ05DRAFT_535101</name>
</gene>
<keyword evidence="4" id="KW-1185">Reference proteome</keyword>
<name>A0A6A6WJV1_9PEZI</name>
<dbReference type="Proteomes" id="UP000799437">
    <property type="component" value="Unassembled WGS sequence"/>
</dbReference>
<feature type="signal peptide" evidence="2">
    <location>
        <begin position="1"/>
        <end position="21"/>
    </location>
</feature>
<organism evidence="3 4">
    <name type="scientific">Pseudovirgaria hyperparasitica</name>
    <dbReference type="NCBI Taxonomy" id="470096"/>
    <lineage>
        <taxon>Eukaryota</taxon>
        <taxon>Fungi</taxon>
        <taxon>Dikarya</taxon>
        <taxon>Ascomycota</taxon>
        <taxon>Pezizomycotina</taxon>
        <taxon>Dothideomycetes</taxon>
        <taxon>Dothideomycetes incertae sedis</taxon>
        <taxon>Acrospermales</taxon>
        <taxon>Acrospermaceae</taxon>
        <taxon>Pseudovirgaria</taxon>
    </lineage>
</organism>
<feature type="region of interest" description="Disordered" evidence="1">
    <location>
        <begin position="246"/>
        <end position="280"/>
    </location>
</feature>
<evidence type="ECO:0000256" key="1">
    <source>
        <dbReference type="SAM" id="MobiDB-lite"/>
    </source>
</evidence>
<reference evidence="3" key="1">
    <citation type="journal article" date="2020" name="Stud. Mycol.">
        <title>101 Dothideomycetes genomes: a test case for predicting lifestyles and emergence of pathogens.</title>
        <authorList>
            <person name="Haridas S."/>
            <person name="Albert R."/>
            <person name="Binder M."/>
            <person name="Bloem J."/>
            <person name="Labutti K."/>
            <person name="Salamov A."/>
            <person name="Andreopoulos B."/>
            <person name="Baker S."/>
            <person name="Barry K."/>
            <person name="Bills G."/>
            <person name="Bluhm B."/>
            <person name="Cannon C."/>
            <person name="Castanera R."/>
            <person name="Culley D."/>
            <person name="Daum C."/>
            <person name="Ezra D."/>
            <person name="Gonzalez J."/>
            <person name="Henrissat B."/>
            <person name="Kuo A."/>
            <person name="Liang C."/>
            <person name="Lipzen A."/>
            <person name="Lutzoni F."/>
            <person name="Magnuson J."/>
            <person name="Mondo S."/>
            <person name="Nolan M."/>
            <person name="Ohm R."/>
            <person name="Pangilinan J."/>
            <person name="Park H.-J."/>
            <person name="Ramirez L."/>
            <person name="Alfaro M."/>
            <person name="Sun H."/>
            <person name="Tritt A."/>
            <person name="Yoshinaga Y."/>
            <person name="Zwiers L.-H."/>
            <person name="Turgeon B."/>
            <person name="Goodwin S."/>
            <person name="Spatafora J."/>
            <person name="Crous P."/>
            <person name="Grigoriev I."/>
        </authorList>
    </citation>
    <scope>NUCLEOTIDE SEQUENCE</scope>
    <source>
        <strain evidence="3">CBS 121739</strain>
    </source>
</reference>